<dbReference type="PANTHER" id="PTHR30514:SF18">
    <property type="entry name" value="RPIR-FAMILY TRANSCRIPTIONAL REGULATOR"/>
    <property type="match status" value="1"/>
</dbReference>
<dbReference type="InterPro" id="IPR035472">
    <property type="entry name" value="RpiR-like_SIS"/>
</dbReference>
<dbReference type="InterPro" id="IPR001347">
    <property type="entry name" value="SIS_dom"/>
</dbReference>
<name>A0ABW4RLZ0_9BACL</name>
<dbReference type="EMBL" id="JBHUEH010000016">
    <property type="protein sequence ID" value="MFD1886688.1"/>
    <property type="molecule type" value="Genomic_DNA"/>
</dbReference>
<dbReference type="PROSITE" id="PS51071">
    <property type="entry name" value="HTH_RPIR"/>
    <property type="match status" value="1"/>
</dbReference>
<evidence type="ECO:0000259" key="4">
    <source>
        <dbReference type="PROSITE" id="PS51071"/>
    </source>
</evidence>
<dbReference type="SUPFAM" id="SSF53697">
    <property type="entry name" value="SIS domain"/>
    <property type="match status" value="1"/>
</dbReference>
<dbReference type="Proteomes" id="UP001597233">
    <property type="component" value="Unassembled WGS sequence"/>
</dbReference>
<gene>
    <name evidence="6" type="ORF">ACFSC9_14255</name>
</gene>
<dbReference type="InterPro" id="IPR009057">
    <property type="entry name" value="Homeodomain-like_sf"/>
</dbReference>
<dbReference type="InterPro" id="IPR000281">
    <property type="entry name" value="HTH_RpiR"/>
</dbReference>
<dbReference type="Gene3D" id="3.40.50.10490">
    <property type="entry name" value="Glucose-6-phosphate isomerase like protein, domain 1"/>
    <property type="match status" value="1"/>
</dbReference>
<dbReference type="PROSITE" id="PS51464">
    <property type="entry name" value="SIS"/>
    <property type="match status" value="1"/>
</dbReference>
<dbReference type="Gene3D" id="1.10.10.10">
    <property type="entry name" value="Winged helix-like DNA-binding domain superfamily/Winged helix DNA-binding domain"/>
    <property type="match status" value="1"/>
</dbReference>
<sequence length="278" mass="31589">MGMTFDHVKLSRSHQRVADYILKNIEGIPFMVEDDIASACEVSVSTVSRFWAEIDCRNLKEFKHRVKKEGLVSPSLKLQVAFERMEEQGSAAAQMLDTLHYVQQTAERLDQHEFDKAVQTLVEAGTIHVYGPGSAHSLATLLEFRLTRFGNRVRRIEHGGHELLESLIHMRKGDAVVLFGFVAESPELATLLDYATECGCRTLLITDLTVSDMRQKADIALYSARGEVWEFHSMAAPLVLLESLIVAIGKSQEQRALRNSEQLHRLRRQYSKWLPKRL</sequence>
<evidence type="ECO:0000313" key="6">
    <source>
        <dbReference type="EMBL" id="MFD1886688.1"/>
    </source>
</evidence>
<dbReference type="InterPro" id="IPR047640">
    <property type="entry name" value="RpiR-like"/>
</dbReference>
<dbReference type="CDD" id="cd05013">
    <property type="entry name" value="SIS_RpiR"/>
    <property type="match status" value="1"/>
</dbReference>
<accession>A0ABW4RLZ0</accession>
<dbReference type="RefSeq" id="WP_347326185.1">
    <property type="nucleotide sequence ID" value="NZ_JBCGUH010000009.1"/>
</dbReference>
<evidence type="ECO:0000256" key="2">
    <source>
        <dbReference type="ARBA" id="ARBA00023125"/>
    </source>
</evidence>
<keyword evidence="3" id="KW-0804">Transcription</keyword>
<keyword evidence="2" id="KW-0238">DNA-binding</keyword>
<protein>
    <submittedName>
        <fullName evidence="6">MurR/RpiR family transcriptional regulator</fullName>
    </submittedName>
</protein>
<feature type="domain" description="SIS" evidence="5">
    <location>
        <begin position="117"/>
        <end position="250"/>
    </location>
</feature>
<keyword evidence="7" id="KW-1185">Reference proteome</keyword>
<dbReference type="SUPFAM" id="SSF46689">
    <property type="entry name" value="Homeodomain-like"/>
    <property type="match status" value="1"/>
</dbReference>
<evidence type="ECO:0000256" key="1">
    <source>
        <dbReference type="ARBA" id="ARBA00023015"/>
    </source>
</evidence>
<reference evidence="7" key="1">
    <citation type="journal article" date="2019" name="Int. J. Syst. Evol. Microbiol.">
        <title>The Global Catalogue of Microorganisms (GCM) 10K type strain sequencing project: providing services to taxonomists for standard genome sequencing and annotation.</title>
        <authorList>
            <consortium name="The Broad Institute Genomics Platform"/>
            <consortium name="The Broad Institute Genome Sequencing Center for Infectious Disease"/>
            <person name="Wu L."/>
            <person name="Ma J."/>
        </authorList>
    </citation>
    <scope>NUCLEOTIDE SEQUENCE [LARGE SCALE GENOMIC DNA]</scope>
    <source>
        <strain evidence="7">CCUG 54950</strain>
    </source>
</reference>
<dbReference type="InterPro" id="IPR036388">
    <property type="entry name" value="WH-like_DNA-bd_sf"/>
</dbReference>
<evidence type="ECO:0000259" key="5">
    <source>
        <dbReference type="PROSITE" id="PS51464"/>
    </source>
</evidence>
<dbReference type="Pfam" id="PF01418">
    <property type="entry name" value="HTH_6"/>
    <property type="match status" value="1"/>
</dbReference>
<dbReference type="PANTHER" id="PTHR30514">
    <property type="entry name" value="GLUCOKINASE"/>
    <property type="match status" value="1"/>
</dbReference>
<evidence type="ECO:0000256" key="3">
    <source>
        <dbReference type="ARBA" id="ARBA00023163"/>
    </source>
</evidence>
<feature type="domain" description="HTH rpiR-type" evidence="4">
    <location>
        <begin position="1"/>
        <end position="73"/>
    </location>
</feature>
<organism evidence="6 7">
    <name type="scientific">Paenibacillus wenxiniae</name>
    <dbReference type="NCBI Taxonomy" id="1636843"/>
    <lineage>
        <taxon>Bacteria</taxon>
        <taxon>Bacillati</taxon>
        <taxon>Bacillota</taxon>
        <taxon>Bacilli</taxon>
        <taxon>Bacillales</taxon>
        <taxon>Paenibacillaceae</taxon>
        <taxon>Paenibacillus</taxon>
    </lineage>
</organism>
<comment type="caution">
    <text evidence="6">The sequence shown here is derived from an EMBL/GenBank/DDBJ whole genome shotgun (WGS) entry which is preliminary data.</text>
</comment>
<evidence type="ECO:0000313" key="7">
    <source>
        <dbReference type="Proteomes" id="UP001597233"/>
    </source>
</evidence>
<keyword evidence="1" id="KW-0805">Transcription regulation</keyword>
<proteinExistence type="predicted"/>
<dbReference type="Pfam" id="PF01380">
    <property type="entry name" value="SIS"/>
    <property type="match status" value="1"/>
</dbReference>
<dbReference type="InterPro" id="IPR046348">
    <property type="entry name" value="SIS_dom_sf"/>
</dbReference>